<comment type="subcellular location">
    <subcellularLocation>
        <location evidence="1">Cell membrane</location>
        <topology evidence="1">Multi-pass membrane protein</topology>
    </subcellularLocation>
</comment>
<dbReference type="EMBL" id="JBHUPB010000003">
    <property type="protein sequence ID" value="MFD2966051.1"/>
    <property type="molecule type" value="Genomic_DNA"/>
</dbReference>
<dbReference type="InterPro" id="IPR039421">
    <property type="entry name" value="Type_1_exporter"/>
</dbReference>
<keyword evidence="2 7" id="KW-0812">Transmembrane</keyword>
<feature type="transmembrane region" description="Helical" evidence="7">
    <location>
        <begin position="20"/>
        <end position="41"/>
    </location>
</feature>
<dbReference type="RefSeq" id="WP_320183845.1">
    <property type="nucleotide sequence ID" value="NZ_CP138332.1"/>
</dbReference>
<dbReference type="Pfam" id="PF00005">
    <property type="entry name" value="ABC_tran"/>
    <property type="match status" value="1"/>
</dbReference>
<feature type="domain" description="ABC transporter" evidence="8">
    <location>
        <begin position="330"/>
        <end position="563"/>
    </location>
</feature>
<dbReference type="CDD" id="cd07346">
    <property type="entry name" value="ABC_6TM_exporters"/>
    <property type="match status" value="1"/>
</dbReference>
<protein>
    <submittedName>
        <fullName evidence="10">ABC transporter ATP-binding protein</fullName>
    </submittedName>
</protein>
<keyword evidence="11" id="KW-1185">Reference proteome</keyword>
<dbReference type="InterPro" id="IPR017871">
    <property type="entry name" value="ABC_transporter-like_CS"/>
</dbReference>
<evidence type="ECO:0000256" key="3">
    <source>
        <dbReference type="ARBA" id="ARBA00022741"/>
    </source>
</evidence>
<dbReference type="SUPFAM" id="SSF90123">
    <property type="entry name" value="ABC transporter transmembrane region"/>
    <property type="match status" value="1"/>
</dbReference>
<evidence type="ECO:0000256" key="5">
    <source>
        <dbReference type="ARBA" id="ARBA00022989"/>
    </source>
</evidence>
<organism evidence="10 11">
    <name type="scientific">Sphingobacterium bambusae</name>
    <dbReference type="NCBI Taxonomy" id="662858"/>
    <lineage>
        <taxon>Bacteria</taxon>
        <taxon>Pseudomonadati</taxon>
        <taxon>Bacteroidota</taxon>
        <taxon>Sphingobacteriia</taxon>
        <taxon>Sphingobacteriales</taxon>
        <taxon>Sphingobacteriaceae</taxon>
        <taxon>Sphingobacterium</taxon>
    </lineage>
</organism>
<evidence type="ECO:0000256" key="4">
    <source>
        <dbReference type="ARBA" id="ARBA00022840"/>
    </source>
</evidence>
<dbReference type="InterPro" id="IPR011527">
    <property type="entry name" value="ABC1_TM_dom"/>
</dbReference>
<evidence type="ECO:0000313" key="10">
    <source>
        <dbReference type="EMBL" id="MFD2966051.1"/>
    </source>
</evidence>
<dbReference type="GO" id="GO:0005524">
    <property type="term" value="F:ATP binding"/>
    <property type="evidence" value="ECO:0007669"/>
    <property type="project" value="UniProtKB-KW"/>
</dbReference>
<evidence type="ECO:0000256" key="6">
    <source>
        <dbReference type="ARBA" id="ARBA00023136"/>
    </source>
</evidence>
<dbReference type="SUPFAM" id="SSF52540">
    <property type="entry name" value="P-loop containing nucleoside triphosphate hydrolases"/>
    <property type="match status" value="1"/>
</dbReference>
<dbReference type="Gene3D" id="3.40.50.300">
    <property type="entry name" value="P-loop containing nucleotide triphosphate hydrolases"/>
    <property type="match status" value="1"/>
</dbReference>
<reference evidence="11" key="1">
    <citation type="journal article" date="2019" name="Int. J. Syst. Evol. Microbiol.">
        <title>The Global Catalogue of Microorganisms (GCM) 10K type strain sequencing project: providing services to taxonomists for standard genome sequencing and annotation.</title>
        <authorList>
            <consortium name="The Broad Institute Genomics Platform"/>
            <consortium name="The Broad Institute Genome Sequencing Center for Infectious Disease"/>
            <person name="Wu L."/>
            <person name="Ma J."/>
        </authorList>
    </citation>
    <scope>NUCLEOTIDE SEQUENCE [LARGE SCALE GENOMIC DNA]</scope>
    <source>
        <strain evidence="11">KCTC 22814</strain>
    </source>
</reference>
<keyword evidence="4 10" id="KW-0067">ATP-binding</keyword>
<dbReference type="InterPro" id="IPR003593">
    <property type="entry name" value="AAA+_ATPase"/>
</dbReference>
<dbReference type="InterPro" id="IPR036640">
    <property type="entry name" value="ABC1_TM_sf"/>
</dbReference>
<dbReference type="PROSITE" id="PS50929">
    <property type="entry name" value="ABC_TM1F"/>
    <property type="match status" value="1"/>
</dbReference>
<dbReference type="PANTHER" id="PTHR43394">
    <property type="entry name" value="ATP-DEPENDENT PERMEASE MDL1, MITOCHONDRIAL"/>
    <property type="match status" value="1"/>
</dbReference>
<evidence type="ECO:0000259" key="8">
    <source>
        <dbReference type="PROSITE" id="PS50893"/>
    </source>
</evidence>
<dbReference type="Gene3D" id="1.20.1560.10">
    <property type="entry name" value="ABC transporter type 1, transmembrane domain"/>
    <property type="match status" value="1"/>
</dbReference>
<name>A0ABW6B9D5_9SPHI</name>
<evidence type="ECO:0000256" key="1">
    <source>
        <dbReference type="ARBA" id="ARBA00004651"/>
    </source>
</evidence>
<dbReference type="InterPro" id="IPR003439">
    <property type="entry name" value="ABC_transporter-like_ATP-bd"/>
</dbReference>
<evidence type="ECO:0000256" key="7">
    <source>
        <dbReference type="SAM" id="Phobius"/>
    </source>
</evidence>
<gene>
    <name evidence="10" type="ORF">ACFS7Y_01570</name>
</gene>
<evidence type="ECO:0000259" key="9">
    <source>
        <dbReference type="PROSITE" id="PS50929"/>
    </source>
</evidence>
<feature type="transmembrane region" description="Helical" evidence="7">
    <location>
        <begin position="133"/>
        <end position="153"/>
    </location>
</feature>
<sequence>MLKNLKYIATLDRKGTYRVIGWEVLHSLFIAAPSGILLIIVRELFAEHPDVDKVWRVVALMLILLLLQFMVASKAMVTSNLWVYGLANKLRIKLGNRIQRFSLGFFKKRDPGDIAAVLLQDVANFEGIFGHSVGNIAAALCGTLLLSCFLFVYDWRLTLCLLAALPLVYPFLLIAQYFVRKLGRKQIAARNAVGAKFLEYIEGIRHLKSYGQVGDRNDRLNQAFDDLRKKSIRMEAIPGPFILTAGIVFEIGFILMIALGVFYLTTQEISIPVLITFLILGYNLYQPLKVIMVDYVILQYMNESLVRIIDVLELPTMETGTAALPDTCDIVFDAVTFGYQGQPTVCDLNFTVQAASMTALVGHSGSGKTTIASLIARFWDVDAGAIRIGGIDVRAISQDVFYGMISEVFQDVYLFDDSIYNNIKIGKPDASEMEIIEAADKAQVLEFAWELKQGMHTRVGEGGSRLSGGQKQRVSIARALLKNAPIVLLDEATASLDPENEFFIQQAIQELVKEKTVIVIAHKLATIQQADQILVLDKGKIVERGTHDQLLIQGKTYSHMWTLQQQSKGWRM</sequence>
<keyword evidence="5 7" id="KW-1133">Transmembrane helix</keyword>
<feature type="transmembrane region" description="Helical" evidence="7">
    <location>
        <begin position="53"/>
        <end position="72"/>
    </location>
</feature>
<dbReference type="Pfam" id="PF00664">
    <property type="entry name" value="ABC_membrane"/>
    <property type="match status" value="1"/>
</dbReference>
<dbReference type="PROSITE" id="PS50893">
    <property type="entry name" value="ABC_TRANSPORTER_2"/>
    <property type="match status" value="1"/>
</dbReference>
<evidence type="ECO:0000256" key="2">
    <source>
        <dbReference type="ARBA" id="ARBA00022692"/>
    </source>
</evidence>
<feature type="transmembrane region" description="Helical" evidence="7">
    <location>
        <begin position="269"/>
        <end position="285"/>
    </location>
</feature>
<feature type="domain" description="ABC transmembrane type-1" evidence="9">
    <location>
        <begin position="24"/>
        <end position="299"/>
    </location>
</feature>
<dbReference type="SMART" id="SM00382">
    <property type="entry name" value="AAA"/>
    <property type="match status" value="1"/>
</dbReference>
<dbReference type="PROSITE" id="PS00211">
    <property type="entry name" value="ABC_TRANSPORTER_1"/>
    <property type="match status" value="1"/>
</dbReference>
<keyword evidence="6 7" id="KW-0472">Membrane</keyword>
<dbReference type="InterPro" id="IPR027417">
    <property type="entry name" value="P-loop_NTPase"/>
</dbReference>
<dbReference type="PANTHER" id="PTHR43394:SF1">
    <property type="entry name" value="ATP-BINDING CASSETTE SUB-FAMILY B MEMBER 10, MITOCHONDRIAL"/>
    <property type="match status" value="1"/>
</dbReference>
<keyword evidence="3" id="KW-0547">Nucleotide-binding</keyword>
<accession>A0ABW6B9D5</accession>
<feature type="transmembrane region" description="Helical" evidence="7">
    <location>
        <begin position="159"/>
        <end position="179"/>
    </location>
</feature>
<dbReference type="Proteomes" id="UP001597525">
    <property type="component" value="Unassembled WGS sequence"/>
</dbReference>
<proteinExistence type="predicted"/>
<comment type="caution">
    <text evidence="10">The sequence shown here is derived from an EMBL/GenBank/DDBJ whole genome shotgun (WGS) entry which is preliminary data.</text>
</comment>
<evidence type="ECO:0000313" key="11">
    <source>
        <dbReference type="Proteomes" id="UP001597525"/>
    </source>
</evidence>
<feature type="transmembrane region" description="Helical" evidence="7">
    <location>
        <begin position="237"/>
        <end position="263"/>
    </location>
</feature>